<dbReference type="Proteomes" id="UP000254512">
    <property type="component" value="Unassembled WGS sequence"/>
</dbReference>
<evidence type="ECO:0000313" key="5">
    <source>
        <dbReference type="Proteomes" id="UP000254512"/>
    </source>
</evidence>
<dbReference type="RefSeq" id="WP_115659552.1">
    <property type="nucleotide sequence ID" value="NZ_UGHD01000002.1"/>
</dbReference>
<evidence type="ECO:0000256" key="1">
    <source>
        <dbReference type="SAM" id="SignalP"/>
    </source>
</evidence>
<dbReference type="Pfam" id="PF06251">
    <property type="entry name" value="Caps_syn_GfcC_C"/>
    <property type="match status" value="1"/>
</dbReference>
<sequence>MLSFSSFVSGRFLRCALPAVLCLPLIAQASDNTQVFVTPSIEGKTGFTLTFEHPPRVSQLVSESAAVIRPHLAAGAHQSNVIDWQGAALFNHVLSPETAQLLDSVKQDLKTLRAEWADDPTYANAVDALIDYVENATFRERLPLPLDEDHYLAGSHTNPLITGKVTLILPSRAKQVSVIGAVTQPHTLPFTALTSAREYLAQSPTLNRFGISDVAVISPNGELAIHHTAYWNAQHQNVAPGAVIFVPFQRLPFGLASLNDTLPRLLQHRVM</sequence>
<feature type="domain" description="Capsule biosynthesis GfcC-like N-terminal" evidence="3">
    <location>
        <begin position="78"/>
        <end position="167"/>
    </location>
</feature>
<protein>
    <submittedName>
        <fullName evidence="4">SLBB-domain like (DUF1017)</fullName>
    </submittedName>
</protein>
<dbReference type="Pfam" id="PF20616">
    <property type="entry name" value="Caps_syn_GfcC_N"/>
    <property type="match status" value="1"/>
</dbReference>
<dbReference type="InterPro" id="IPR046459">
    <property type="entry name" value="Caps_syn_GfcC_N"/>
</dbReference>
<dbReference type="EMBL" id="UGHD01000002">
    <property type="protein sequence ID" value="STO56897.1"/>
    <property type="molecule type" value="Genomic_DNA"/>
</dbReference>
<feature type="signal peptide" evidence="1">
    <location>
        <begin position="1"/>
        <end position="29"/>
    </location>
</feature>
<keyword evidence="1" id="KW-0732">Signal</keyword>
<gene>
    <name evidence="4" type="ORF">NCTC11645_01272</name>
</gene>
<dbReference type="InterPro" id="IPR010425">
    <property type="entry name" value="Caps_synth_GfcC-like_C"/>
</dbReference>
<reference evidence="4 5" key="1">
    <citation type="submission" date="2018-06" db="EMBL/GenBank/DDBJ databases">
        <authorList>
            <consortium name="Pathogen Informatics"/>
            <person name="Doyle S."/>
        </authorList>
    </citation>
    <scope>NUCLEOTIDE SEQUENCE [LARGE SCALE GENOMIC DNA]</scope>
    <source>
        <strain evidence="4 5">NCTC11645</strain>
    </source>
</reference>
<name>A0A377HL41_GRIHO</name>
<accession>A0A377HL41</accession>
<dbReference type="AlphaFoldDB" id="A0A377HL41"/>
<evidence type="ECO:0000259" key="3">
    <source>
        <dbReference type="Pfam" id="PF20616"/>
    </source>
</evidence>
<dbReference type="STRING" id="673.AL542_04935"/>
<evidence type="ECO:0000259" key="2">
    <source>
        <dbReference type="Pfam" id="PF06251"/>
    </source>
</evidence>
<organism evidence="4 5">
    <name type="scientific">Grimontia hollisae</name>
    <name type="common">Vibrio hollisae</name>
    <dbReference type="NCBI Taxonomy" id="673"/>
    <lineage>
        <taxon>Bacteria</taxon>
        <taxon>Pseudomonadati</taxon>
        <taxon>Pseudomonadota</taxon>
        <taxon>Gammaproteobacteria</taxon>
        <taxon>Vibrionales</taxon>
        <taxon>Vibrionaceae</taxon>
        <taxon>Grimontia</taxon>
    </lineage>
</organism>
<feature type="chain" id="PRO_5016821963" evidence="1">
    <location>
        <begin position="30"/>
        <end position="271"/>
    </location>
</feature>
<feature type="domain" description="Capsule biosynthesis GfcC-like C-terminal" evidence="2">
    <location>
        <begin position="186"/>
        <end position="270"/>
    </location>
</feature>
<dbReference type="Gene3D" id="3.10.560.10">
    <property type="entry name" value="Outer membrane lipoprotein wza domain like"/>
    <property type="match status" value="1"/>
</dbReference>
<proteinExistence type="predicted"/>
<evidence type="ECO:0000313" key="4">
    <source>
        <dbReference type="EMBL" id="STO56897.1"/>
    </source>
</evidence>